<evidence type="ECO:0000313" key="2">
    <source>
        <dbReference type="EMBL" id="MEK0083433.1"/>
    </source>
</evidence>
<keyword evidence="3" id="KW-1185">Reference proteome</keyword>
<dbReference type="EMBL" id="JBBLZC010000008">
    <property type="protein sequence ID" value="MEK0083433.1"/>
    <property type="molecule type" value="Genomic_DNA"/>
</dbReference>
<proteinExistence type="predicted"/>
<sequence length="251" mass="26515">MSPLHELQAAFARALLDPAHTGTVTGGIVAAGIAPERRLAIYRHNVLASLRRVLEGTFPATRRLLGARAFAELAERFVLAHPPDRPQLVAYGAGFPAFLREQRPEAAEVADVAALEWAREEACHAPDAAPLAPAALQAIPVERYPALRFLPHPSLRLIHSAGPVYSRWRAALDEVPEPAPNLGPEQVLVLRPAMTVTTRPIAAADAALLEALLAGGTLAEAAAEAIAVDAAFDLEAALTVHLTGGSFVACQ</sequence>
<gene>
    <name evidence="2" type="ORF">U1T56_09745</name>
</gene>
<dbReference type="Pfam" id="PF09836">
    <property type="entry name" value="DUF2063"/>
    <property type="match status" value="1"/>
</dbReference>
<dbReference type="Gene3D" id="1.10.150.690">
    <property type="entry name" value="DUF2063"/>
    <property type="match status" value="1"/>
</dbReference>
<organism evidence="2 3">
    <name type="scientific">Benzoatithermus flavus</name>
    <dbReference type="NCBI Taxonomy" id="3108223"/>
    <lineage>
        <taxon>Bacteria</taxon>
        <taxon>Pseudomonadati</taxon>
        <taxon>Pseudomonadota</taxon>
        <taxon>Alphaproteobacteria</taxon>
        <taxon>Geminicoccales</taxon>
        <taxon>Geminicoccaceae</taxon>
        <taxon>Benzoatithermus</taxon>
    </lineage>
</organism>
<comment type="caution">
    <text evidence="2">The sequence shown here is derived from an EMBL/GenBank/DDBJ whole genome shotgun (WGS) entry which is preliminary data.</text>
</comment>
<name>A0ABU8XSQ0_9PROT</name>
<accession>A0ABU8XSQ0</accession>
<dbReference type="RefSeq" id="WP_418159282.1">
    <property type="nucleotide sequence ID" value="NZ_JBBLZC010000008.1"/>
</dbReference>
<dbReference type="InterPro" id="IPR018640">
    <property type="entry name" value="DUF2063"/>
</dbReference>
<dbReference type="InterPro" id="IPR044922">
    <property type="entry name" value="DUF2063_N_sf"/>
</dbReference>
<keyword evidence="2" id="KW-0238">DNA-binding</keyword>
<protein>
    <submittedName>
        <fullName evidence="2">DNA-binding domain-containing protein</fullName>
    </submittedName>
</protein>
<feature type="domain" description="Putative DNA-binding" evidence="1">
    <location>
        <begin position="6"/>
        <end position="99"/>
    </location>
</feature>
<dbReference type="GO" id="GO:0003677">
    <property type="term" value="F:DNA binding"/>
    <property type="evidence" value="ECO:0007669"/>
    <property type="project" value="UniProtKB-KW"/>
</dbReference>
<evidence type="ECO:0000313" key="3">
    <source>
        <dbReference type="Proteomes" id="UP001375743"/>
    </source>
</evidence>
<reference evidence="2 3" key="1">
    <citation type="submission" date="2024-01" db="EMBL/GenBank/DDBJ databases">
        <title>Multi-omics insights into the function and evolution of sodium benzoate biodegradation pathways in Benzoatithermus flavus gen. nov., sp. nov. from hot spring.</title>
        <authorList>
            <person name="Hu C.-J."/>
            <person name="Li W.-J."/>
        </authorList>
    </citation>
    <scope>NUCLEOTIDE SEQUENCE [LARGE SCALE GENOMIC DNA]</scope>
    <source>
        <strain evidence="2 3">SYSU G07066</strain>
    </source>
</reference>
<dbReference type="Proteomes" id="UP001375743">
    <property type="component" value="Unassembled WGS sequence"/>
</dbReference>
<evidence type="ECO:0000259" key="1">
    <source>
        <dbReference type="Pfam" id="PF09836"/>
    </source>
</evidence>